<name>A0ABW6APW8_9BACT</name>
<keyword evidence="3" id="KW-1185">Reference proteome</keyword>
<dbReference type="InterPro" id="IPR011006">
    <property type="entry name" value="CheY-like_superfamily"/>
</dbReference>
<accession>A0ABW6APW8</accession>
<organism evidence="2 3">
    <name type="scientific">Spirosoma flavum</name>
    <dbReference type="NCBI Taxonomy" id="2048557"/>
    <lineage>
        <taxon>Bacteria</taxon>
        <taxon>Pseudomonadati</taxon>
        <taxon>Bacteroidota</taxon>
        <taxon>Cytophagia</taxon>
        <taxon>Cytophagales</taxon>
        <taxon>Cytophagaceae</taxon>
        <taxon>Spirosoma</taxon>
    </lineage>
</organism>
<gene>
    <name evidence="2" type="ORF">ACFS25_20410</name>
</gene>
<feature type="domain" description="Inactive Receiver" evidence="1">
    <location>
        <begin position="2"/>
        <end position="111"/>
    </location>
</feature>
<dbReference type="Proteomes" id="UP001597512">
    <property type="component" value="Unassembled WGS sequence"/>
</dbReference>
<dbReference type="SUPFAM" id="SSF52172">
    <property type="entry name" value="CheY-like"/>
    <property type="match status" value="1"/>
</dbReference>
<evidence type="ECO:0000313" key="3">
    <source>
        <dbReference type="Proteomes" id="UP001597512"/>
    </source>
</evidence>
<proteinExistence type="predicted"/>
<dbReference type="Gene3D" id="3.40.50.2300">
    <property type="match status" value="1"/>
</dbReference>
<dbReference type="EMBL" id="JBHUOM010000022">
    <property type="protein sequence ID" value="MFD2936158.1"/>
    <property type="molecule type" value="Genomic_DNA"/>
</dbReference>
<protein>
    <recommendedName>
        <fullName evidence="1">Inactive Receiver domain-containing protein</fullName>
    </recommendedName>
</protein>
<reference evidence="3" key="1">
    <citation type="journal article" date="2019" name="Int. J. Syst. Evol. Microbiol.">
        <title>The Global Catalogue of Microorganisms (GCM) 10K type strain sequencing project: providing services to taxonomists for standard genome sequencing and annotation.</title>
        <authorList>
            <consortium name="The Broad Institute Genomics Platform"/>
            <consortium name="The Broad Institute Genome Sequencing Center for Infectious Disease"/>
            <person name="Wu L."/>
            <person name="Ma J."/>
        </authorList>
    </citation>
    <scope>NUCLEOTIDE SEQUENCE [LARGE SCALE GENOMIC DNA]</scope>
    <source>
        <strain evidence="3">KCTC 52490</strain>
    </source>
</reference>
<dbReference type="InterPro" id="IPR054592">
    <property type="entry name" value="iREC"/>
</dbReference>
<dbReference type="RefSeq" id="WP_381504714.1">
    <property type="nucleotide sequence ID" value="NZ_JBHUOM010000022.1"/>
</dbReference>
<comment type="caution">
    <text evidence="2">The sequence shown here is derived from an EMBL/GenBank/DDBJ whole genome shotgun (WGS) entry which is preliminary data.</text>
</comment>
<evidence type="ECO:0000259" key="1">
    <source>
        <dbReference type="Pfam" id="PF22563"/>
    </source>
</evidence>
<sequence length="573" mass="65302">MEKTYMIGSSKPAYITSLSCEFIQLPRFTNDEERHDFVLASLRPVPFDSLIILIDAENGYDALQIGLHIRLTIELHKKRLVPIVFVSSDSLAVILRQKSVLGRLLVTEGCSLEQPDVKAIQKSINYLPGLPVDELNQFLDTIQLQPEPDAKEGGGRHSLANQWGAYILDKVAGTRALKNNSFITKAQKQLYFKYISAKNYDNDKLTKPLVTLIDLPKKMERVTAQGKKIMLIDDEADKGWEETLRVLFKTTNPNVDFKVINRKISTWDDLDPDEKDTILAGDIDLFLIDLRLSGNDEETMAKPDAFSGTDILRHIKKDNEGNQIIMFTASNKAWNLKALLDYGADGYYIKESPEYGFPLSFSEENFKNFQKESQRCLESSFLRLLDESHQRCIKFIDEQTSLRTMSIRNLYGRAKATLKVAFELAKSISTDEQYRNLTFLTYYQILEDYAGQSENFRFISVKECYVNNRSIRVIDDSSGSLKWSLTLVEDSSGWKYFMKGVEIKTDASSPQSLAKISFLLAYKFLKDDNVLKDWGRLNNLRNKKAGHGGSQGIVSLNELFEILNLVELFLTNP</sequence>
<evidence type="ECO:0000313" key="2">
    <source>
        <dbReference type="EMBL" id="MFD2936158.1"/>
    </source>
</evidence>
<dbReference type="Pfam" id="PF22563">
    <property type="entry name" value="iREC"/>
    <property type="match status" value="1"/>
</dbReference>